<evidence type="ECO:0000313" key="2">
    <source>
        <dbReference type="EMBL" id="TMW58392.1"/>
    </source>
</evidence>
<comment type="caution">
    <text evidence="2">The sequence shown here is derived from an EMBL/GenBank/DDBJ whole genome shotgun (WGS) entry which is preliminary data.</text>
</comment>
<evidence type="ECO:0000313" key="3">
    <source>
        <dbReference type="Proteomes" id="UP000794436"/>
    </source>
</evidence>
<reference evidence="2" key="1">
    <citation type="submission" date="2019-03" db="EMBL/GenBank/DDBJ databases">
        <title>Long read genome sequence of the mycoparasitic Pythium oligandrum ATCC 38472 isolated from sugarbeet rhizosphere.</title>
        <authorList>
            <person name="Gaulin E."/>
        </authorList>
    </citation>
    <scope>NUCLEOTIDE SEQUENCE</scope>
    <source>
        <strain evidence="2">ATCC 38472_TT</strain>
    </source>
</reference>
<dbReference type="EMBL" id="SPLM01000111">
    <property type="protein sequence ID" value="TMW58392.1"/>
    <property type="molecule type" value="Genomic_DNA"/>
</dbReference>
<protein>
    <submittedName>
        <fullName evidence="2">Uncharacterized protein</fullName>
    </submittedName>
</protein>
<feature type="chain" id="PRO_5035455759" evidence="1">
    <location>
        <begin position="22"/>
        <end position="275"/>
    </location>
</feature>
<keyword evidence="1" id="KW-0732">Signal</keyword>
<gene>
    <name evidence="2" type="ORF">Poli38472_009951</name>
</gene>
<name>A0A8K1C9G1_PYTOL</name>
<dbReference type="Gene3D" id="2.70.50.70">
    <property type="match status" value="1"/>
</dbReference>
<organism evidence="2 3">
    <name type="scientific">Pythium oligandrum</name>
    <name type="common">Mycoparasitic fungus</name>
    <dbReference type="NCBI Taxonomy" id="41045"/>
    <lineage>
        <taxon>Eukaryota</taxon>
        <taxon>Sar</taxon>
        <taxon>Stramenopiles</taxon>
        <taxon>Oomycota</taxon>
        <taxon>Peronosporomycetes</taxon>
        <taxon>Pythiales</taxon>
        <taxon>Pythiaceae</taxon>
        <taxon>Pythium</taxon>
    </lineage>
</organism>
<dbReference type="Proteomes" id="UP000794436">
    <property type="component" value="Unassembled WGS sequence"/>
</dbReference>
<accession>A0A8K1C9G1</accession>
<dbReference type="OrthoDB" id="119923at2759"/>
<proteinExistence type="predicted"/>
<evidence type="ECO:0000256" key="1">
    <source>
        <dbReference type="SAM" id="SignalP"/>
    </source>
</evidence>
<keyword evidence="3" id="KW-1185">Reference proteome</keyword>
<sequence length="275" mass="30911">MKTISAAFLAVSALLAASVEAHTSLLEPLSREGGKEIIEDVQNRIGCGKGGIGKVTHVKAGANIPVRYYRNNHIGGFVRWSIIKRGQPETRENFDKNIFLYTCREVGKNCHPRNLPFSRWERANDNVDVFNIICGDYITIPKYLDDGDYVLQFTNFGTGHSNGIPGQATPTYRSCADLRVTGGSSKNARPKCPGFQGGDRVTYNENKPNNQCYYFKDNFVPNYLFQENDVRKLNGLYRLGRPKLVEDCNSRSLDLESYPAENYNATHDYSFDALN</sequence>
<dbReference type="AlphaFoldDB" id="A0A8K1C9G1"/>
<feature type="signal peptide" evidence="1">
    <location>
        <begin position="1"/>
        <end position="21"/>
    </location>
</feature>